<reference evidence="2 3" key="1">
    <citation type="submission" date="2014-06" db="EMBL/GenBank/DDBJ databases">
        <title>Rhizobium pelagicum/R2-400B4.</title>
        <authorList>
            <person name="Kimes N.E."/>
            <person name="Lopez-Perez M."/>
        </authorList>
    </citation>
    <scope>NUCLEOTIDE SEQUENCE [LARGE SCALE GENOMIC DNA]</scope>
    <source>
        <strain evidence="2 3">R2-400B4</strain>
    </source>
</reference>
<evidence type="ECO:0000256" key="1">
    <source>
        <dbReference type="SAM" id="SignalP"/>
    </source>
</evidence>
<protein>
    <submittedName>
        <fullName evidence="2">Membrane protein</fullName>
    </submittedName>
</protein>
<comment type="caution">
    <text evidence="2">The sequence shown here is derived from an EMBL/GenBank/DDBJ whole genome shotgun (WGS) entry which is preliminary data.</text>
</comment>
<dbReference type="RefSeq" id="WP_037168186.1">
    <property type="nucleotide sequence ID" value="NZ_CAJXID010000007.1"/>
</dbReference>
<keyword evidence="3" id="KW-1185">Reference proteome</keyword>
<organism evidence="2 3">
    <name type="scientific">Pseudorhizobium pelagicum</name>
    <dbReference type="NCBI Taxonomy" id="1509405"/>
    <lineage>
        <taxon>Bacteria</taxon>
        <taxon>Pseudomonadati</taxon>
        <taxon>Pseudomonadota</taxon>
        <taxon>Alphaproteobacteria</taxon>
        <taxon>Hyphomicrobiales</taxon>
        <taxon>Rhizobiaceae</taxon>
        <taxon>Rhizobium/Agrobacterium group</taxon>
        <taxon>Pseudorhizobium</taxon>
    </lineage>
</organism>
<keyword evidence="1" id="KW-0732">Signal</keyword>
<dbReference type="OrthoDB" id="8279531at2"/>
<dbReference type="Proteomes" id="UP000052167">
    <property type="component" value="Unassembled WGS sequence"/>
</dbReference>
<dbReference type="PROSITE" id="PS51257">
    <property type="entry name" value="PROKAR_LIPOPROTEIN"/>
    <property type="match status" value="1"/>
</dbReference>
<feature type="signal peptide" evidence="1">
    <location>
        <begin position="1"/>
        <end position="21"/>
    </location>
</feature>
<accession>A0A922NWW5</accession>
<dbReference type="EMBL" id="JOKJ01000022">
    <property type="protein sequence ID" value="KEQ04990.1"/>
    <property type="molecule type" value="Genomic_DNA"/>
</dbReference>
<proteinExistence type="predicted"/>
<name>A0A922NWW5_9HYPH</name>
<feature type="chain" id="PRO_5037576285" evidence="1">
    <location>
        <begin position="22"/>
        <end position="85"/>
    </location>
</feature>
<evidence type="ECO:0000313" key="3">
    <source>
        <dbReference type="Proteomes" id="UP000052167"/>
    </source>
</evidence>
<sequence length="85" mass="9678">MKPFYLLTLAALLAGCTTASQLEPIPGSLIYGGQPETRRTKAPIGSTATHRFRDQFGQEWQERYVIAPDRSLRLVDRQRIEYPLD</sequence>
<dbReference type="AlphaFoldDB" id="A0A922NWW5"/>
<evidence type="ECO:0000313" key="2">
    <source>
        <dbReference type="EMBL" id="KEQ04990.1"/>
    </source>
</evidence>
<gene>
    <name evidence="2" type="ORF">GV68_12100</name>
</gene>